<name>A0A8K0NWJ3_LADFU</name>
<gene>
    <name evidence="1" type="ORF">J437_LFUL004284</name>
</gene>
<accession>A0A8K0NWJ3</accession>
<dbReference type="EMBL" id="KZ308192">
    <property type="protein sequence ID" value="KAG8224328.1"/>
    <property type="molecule type" value="Genomic_DNA"/>
</dbReference>
<protein>
    <submittedName>
        <fullName evidence="1">Uncharacterized protein</fullName>
    </submittedName>
</protein>
<comment type="caution">
    <text evidence="1">The sequence shown here is derived from an EMBL/GenBank/DDBJ whole genome shotgun (WGS) entry which is preliminary data.</text>
</comment>
<reference evidence="1" key="2">
    <citation type="submission" date="2017-10" db="EMBL/GenBank/DDBJ databases">
        <title>Ladona fulva Genome sequencing and assembly.</title>
        <authorList>
            <person name="Murali S."/>
            <person name="Richards S."/>
            <person name="Bandaranaike D."/>
            <person name="Bellair M."/>
            <person name="Blankenburg K."/>
            <person name="Chao H."/>
            <person name="Dinh H."/>
            <person name="Doddapaneni H."/>
            <person name="Dugan-Rocha S."/>
            <person name="Elkadiri S."/>
            <person name="Gnanaolivu R."/>
            <person name="Hernandez B."/>
            <person name="Skinner E."/>
            <person name="Javaid M."/>
            <person name="Lee S."/>
            <person name="Li M."/>
            <person name="Ming W."/>
            <person name="Munidasa M."/>
            <person name="Muniz J."/>
            <person name="Nguyen L."/>
            <person name="Hughes D."/>
            <person name="Osuji N."/>
            <person name="Pu L.-L."/>
            <person name="Puazo M."/>
            <person name="Qu C."/>
            <person name="Quiroz J."/>
            <person name="Raj R."/>
            <person name="Weissenberger G."/>
            <person name="Xin Y."/>
            <person name="Zou X."/>
            <person name="Han Y."/>
            <person name="Worley K."/>
            <person name="Muzny D."/>
            <person name="Gibbs R."/>
        </authorList>
    </citation>
    <scope>NUCLEOTIDE SEQUENCE</scope>
    <source>
        <strain evidence="1">Sampled in the wild</strain>
    </source>
</reference>
<evidence type="ECO:0000313" key="2">
    <source>
        <dbReference type="Proteomes" id="UP000792457"/>
    </source>
</evidence>
<feature type="non-terminal residue" evidence="1">
    <location>
        <position position="1"/>
    </location>
</feature>
<keyword evidence="2" id="KW-1185">Reference proteome</keyword>
<sequence length="714" mass="79944">MRTLLLFEPEVKSDKAVSCALYLISKASDTPSSLSLISNNIDVVAQLLDLGEVAKLAELIVGEHASESGNLLMALHRNATILPILTLTVLKEIGIKAFKNYYDVFKPRKRKHSEVDKRSSILETPCTKGTQLSFGLFSAVDEALSSVLKEHGCIREPQNLLRTTSDAATLLPTKLALSLHEYFDGQLVGEGSEAEEPLTVDVSTLRHLLGLLRLLPLSRLSDSSRAVILLTVSSGVVFKELVNHVEVGKFLAWYVCSAYSPSLDSSHDVARKLKCLQEQLMEKFIEIGMSSAVGFEQLKKVIRALKEELKKESDQLDLICTISPLLMASLAEKCAKPSIKPVNKKIYLKYYKLLTFNLIKAVKFDLINMDRQKLECFTLILLNFISIKSQKRISMCAEHFEGLILMVRKRFSSREIETEEDGAPVSFKEASTHLKTFNSCCFHFLEILASHRVPLKGHLSPTFVSDIWEMLISHHDCSLADRGPFLRTVKTLLMSCNKKEFMLLTKDLLAKLDEVDPVNPDPLTLNHYMLFWKILVKCSLNKGLAGCRQQAIKDALPLFLAMVHNWESFPENRQLISAAVSILEFEDVLLKKGKVILNHQILDLVFVSISIIPLSDVFRRIPSSLVFQNHEEISQDLVDFHKLFSACSDSLLALVNQHPDHLVDRIPSFLQCLTKLFKICVAHGNVEYSSAGGLQGGKLSEHLIVMTDCASNVE</sequence>
<proteinExistence type="predicted"/>
<reference evidence="1" key="1">
    <citation type="submission" date="2013-04" db="EMBL/GenBank/DDBJ databases">
        <authorList>
            <person name="Qu J."/>
            <person name="Murali S.C."/>
            <person name="Bandaranaike D."/>
            <person name="Bellair M."/>
            <person name="Blankenburg K."/>
            <person name="Chao H."/>
            <person name="Dinh H."/>
            <person name="Doddapaneni H."/>
            <person name="Downs B."/>
            <person name="Dugan-Rocha S."/>
            <person name="Elkadiri S."/>
            <person name="Gnanaolivu R.D."/>
            <person name="Hernandez B."/>
            <person name="Javaid M."/>
            <person name="Jayaseelan J.C."/>
            <person name="Lee S."/>
            <person name="Li M."/>
            <person name="Ming W."/>
            <person name="Munidasa M."/>
            <person name="Muniz J."/>
            <person name="Nguyen L."/>
            <person name="Ongeri F."/>
            <person name="Osuji N."/>
            <person name="Pu L.-L."/>
            <person name="Puazo M."/>
            <person name="Qu C."/>
            <person name="Quiroz J."/>
            <person name="Raj R."/>
            <person name="Weissenberger G."/>
            <person name="Xin Y."/>
            <person name="Zou X."/>
            <person name="Han Y."/>
            <person name="Richards S."/>
            <person name="Worley K."/>
            <person name="Muzny D."/>
            <person name="Gibbs R."/>
        </authorList>
    </citation>
    <scope>NUCLEOTIDE SEQUENCE</scope>
    <source>
        <strain evidence="1">Sampled in the wild</strain>
    </source>
</reference>
<organism evidence="1 2">
    <name type="scientific">Ladona fulva</name>
    <name type="common">Scarce chaser dragonfly</name>
    <name type="synonym">Libellula fulva</name>
    <dbReference type="NCBI Taxonomy" id="123851"/>
    <lineage>
        <taxon>Eukaryota</taxon>
        <taxon>Metazoa</taxon>
        <taxon>Ecdysozoa</taxon>
        <taxon>Arthropoda</taxon>
        <taxon>Hexapoda</taxon>
        <taxon>Insecta</taxon>
        <taxon>Pterygota</taxon>
        <taxon>Palaeoptera</taxon>
        <taxon>Odonata</taxon>
        <taxon>Epiprocta</taxon>
        <taxon>Anisoptera</taxon>
        <taxon>Libelluloidea</taxon>
        <taxon>Libellulidae</taxon>
        <taxon>Ladona</taxon>
    </lineage>
</organism>
<evidence type="ECO:0000313" key="1">
    <source>
        <dbReference type="EMBL" id="KAG8224328.1"/>
    </source>
</evidence>
<dbReference type="Proteomes" id="UP000792457">
    <property type="component" value="Unassembled WGS sequence"/>
</dbReference>
<dbReference type="AlphaFoldDB" id="A0A8K0NWJ3"/>